<dbReference type="AlphaFoldDB" id="A0A1G7H135"/>
<evidence type="ECO:0000313" key="2">
    <source>
        <dbReference type="Proteomes" id="UP000183812"/>
    </source>
</evidence>
<name>A0A1G7H135_RHOCA</name>
<sequence length="224" mass="23845">MTGQPLQDPALIAALIEAGKRVERERAEAVAHFWLRVVAADDRLSRLRDDPEARGQIEALLLQLRDAAEANPFVREWSRPEVEALAARVLALREELAVLVDDARSLGRAATGGPLDGYTAAMAFALIDLFDRPELAAAETAAEALLAAPGKAGGPGDYTANTRPRPIAVFGAALVPLFRRAGIPLGGNANRDKAFAAFLDMAHDFATGGPIPGRNALLADLRRL</sequence>
<dbReference type="EMBL" id="FNAY01000005">
    <property type="protein sequence ID" value="SDE94065.1"/>
    <property type="molecule type" value="Genomic_DNA"/>
</dbReference>
<reference evidence="1 2" key="1">
    <citation type="submission" date="2016-10" db="EMBL/GenBank/DDBJ databases">
        <authorList>
            <person name="de Groot N.N."/>
        </authorList>
    </citation>
    <scope>NUCLEOTIDE SEQUENCE [LARGE SCALE GENOMIC DNA]</scope>
    <source>
        <strain evidence="2">DSM 938 / 37b4</strain>
    </source>
</reference>
<protein>
    <submittedName>
        <fullName evidence="1">Uncharacterized protein</fullName>
    </submittedName>
</protein>
<dbReference type="Proteomes" id="UP000183812">
    <property type="component" value="Unassembled WGS sequence"/>
</dbReference>
<accession>A0A1G7H135</accession>
<gene>
    <name evidence="1" type="ORF">SAMN04244550_01367</name>
</gene>
<evidence type="ECO:0000313" key="1">
    <source>
        <dbReference type="EMBL" id="SDE94065.1"/>
    </source>
</evidence>
<dbReference type="OrthoDB" id="9958473at2"/>
<proteinExistence type="predicted"/>
<dbReference type="RefSeq" id="WP_139182406.1">
    <property type="nucleotide sequence ID" value="NZ_CP119563.1"/>
</dbReference>
<organism evidence="1 2">
    <name type="scientific">Rhodobacter capsulatus</name>
    <name type="common">Rhodopseudomonas capsulata</name>
    <dbReference type="NCBI Taxonomy" id="1061"/>
    <lineage>
        <taxon>Bacteria</taxon>
        <taxon>Pseudomonadati</taxon>
        <taxon>Pseudomonadota</taxon>
        <taxon>Alphaproteobacteria</taxon>
        <taxon>Rhodobacterales</taxon>
        <taxon>Rhodobacter group</taxon>
        <taxon>Rhodobacter</taxon>
    </lineage>
</organism>